<dbReference type="SMART" id="SM00387">
    <property type="entry name" value="HATPase_c"/>
    <property type="match status" value="1"/>
</dbReference>
<dbReference type="Proteomes" id="UP001157114">
    <property type="component" value="Unassembled WGS sequence"/>
</dbReference>
<sequence length="622" mass="70632">MSKWGSRLRIWTEWPSTRMEAKLLIVFVLLILLPIALLTLFSAQRYTQTIESNTVSYASELTDKMISKLDDYTVDMKKISIIPSYLDEIQAGLKLSNDYYAKELEAKGSLTDQAAADDTVRLKIQRKIESSIYFMNNIKEGTSNVYLFDRYGNPYYVIKSGGVRSDLSDYYGNWKQIAHEANGKPVLVSTQEVTSVNRKHYVFTVVREIIDKSYNPIGIIAVDANISVITNIVQDLDATTHGTTLILDEQKNVIYDSEQKYLLQNLSENELLKQVTGTEGSFHIGEKGQSQLVIYRKSEVSGWLMLISIPEKQLMSAALRTRNYTTAAAISTMCLALVISLITIFALTKPLRSLVKVMKQVQSGKLDVIFPFKRRDEVGMVGNAFNRMMARIKSLIEDIYRIEQRKKQIELESLQRQINPHFIYNTLESIRMTAVINDDPEVGQMVQLLGQQLRYSIHAGSEVVQAELEWEHLRMYMELLSYRYGTRYSLKLPEDPAIGKIEVMKLLFQPIVENAINHAYDEQTGDLVISIGYMQAGADQYFIVKDEGSGMDENALLRLRSMLEAEEMPEYEGRGIGLRNVNERLKLRYGVAYGITVDSVQGEGTKVSIKLPIHPKQGGILL</sequence>
<dbReference type="InterPro" id="IPR050640">
    <property type="entry name" value="Bact_2-comp_sensor_kinase"/>
</dbReference>
<dbReference type="PROSITE" id="PS50885">
    <property type="entry name" value="HAMP"/>
    <property type="match status" value="1"/>
</dbReference>
<evidence type="ECO:0000256" key="3">
    <source>
        <dbReference type="ARBA" id="ARBA00012438"/>
    </source>
</evidence>
<dbReference type="Gene3D" id="1.10.8.500">
    <property type="entry name" value="HAMP domain in histidine kinase"/>
    <property type="match status" value="1"/>
</dbReference>
<dbReference type="Gene3D" id="3.30.565.10">
    <property type="entry name" value="Histidine kinase-like ATPase, C-terminal domain"/>
    <property type="match status" value="1"/>
</dbReference>
<feature type="transmembrane region" description="Helical" evidence="14">
    <location>
        <begin position="324"/>
        <end position="348"/>
    </location>
</feature>
<keyword evidence="10" id="KW-0067">ATP-binding</keyword>
<dbReference type="Pfam" id="PF00672">
    <property type="entry name" value="HAMP"/>
    <property type="match status" value="1"/>
</dbReference>
<dbReference type="SUPFAM" id="SSF158472">
    <property type="entry name" value="HAMP domain-like"/>
    <property type="match status" value="1"/>
</dbReference>
<evidence type="ECO:0000256" key="7">
    <source>
        <dbReference type="ARBA" id="ARBA00022692"/>
    </source>
</evidence>
<evidence type="ECO:0000256" key="6">
    <source>
        <dbReference type="ARBA" id="ARBA00022679"/>
    </source>
</evidence>
<dbReference type="CDD" id="cd18773">
    <property type="entry name" value="PDC1_HK_sensor"/>
    <property type="match status" value="1"/>
</dbReference>
<organism evidence="16 17">
    <name type="scientific">Paenibacillus glycanilyticus</name>
    <dbReference type="NCBI Taxonomy" id="126569"/>
    <lineage>
        <taxon>Bacteria</taxon>
        <taxon>Bacillati</taxon>
        <taxon>Bacillota</taxon>
        <taxon>Bacilli</taxon>
        <taxon>Bacillales</taxon>
        <taxon>Paenibacillaceae</taxon>
        <taxon>Paenibacillus</taxon>
    </lineage>
</organism>
<dbReference type="EMBL" id="BSSQ01000007">
    <property type="protein sequence ID" value="GLX67523.1"/>
    <property type="molecule type" value="Genomic_DNA"/>
</dbReference>
<dbReference type="PRINTS" id="PR00344">
    <property type="entry name" value="BCTRLSENSOR"/>
</dbReference>
<evidence type="ECO:0000256" key="11">
    <source>
        <dbReference type="ARBA" id="ARBA00022989"/>
    </source>
</evidence>
<comment type="subcellular location">
    <subcellularLocation>
        <location evidence="2">Cell membrane</location>
        <topology evidence="2">Multi-pass membrane protein</topology>
    </subcellularLocation>
</comment>
<evidence type="ECO:0000313" key="17">
    <source>
        <dbReference type="Proteomes" id="UP001157114"/>
    </source>
</evidence>
<keyword evidence="8" id="KW-0547">Nucleotide-binding</keyword>
<keyword evidence="17" id="KW-1185">Reference proteome</keyword>
<evidence type="ECO:0000259" key="15">
    <source>
        <dbReference type="PROSITE" id="PS50885"/>
    </source>
</evidence>
<dbReference type="SMART" id="SM00304">
    <property type="entry name" value="HAMP"/>
    <property type="match status" value="1"/>
</dbReference>
<feature type="domain" description="HAMP" evidence="15">
    <location>
        <begin position="345"/>
        <end position="397"/>
    </location>
</feature>
<keyword evidence="9 16" id="KW-0418">Kinase</keyword>
<evidence type="ECO:0000256" key="10">
    <source>
        <dbReference type="ARBA" id="ARBA00022840"/>
    </source>
</evidence>
<evidence type="ECO:0000256" key="9">
    <source>
        <dbReference type="ARBA" id="ARBA00022777"/>
    </source>
</evidence>
<protein>
    <recommendedName>
        <fullName evidence="3">histidine kinase</fullName>
        <ecNumber evidence="3">2.7.13.3</ecNumber>
    </recommendedName>
</protein>
<proteinExistence type="predicted"/>
<evidence type="ECO:0000256" key="2">
    <source>
        <dbReference type="ARBA" id="ARBA00004651"/>
    </source>
</evidence>
<dbReference type="GO" id="GO:0016301">
    <property type="term" value="F:kinase activity"/>
    <property type="evidence" value="ECO:0007669"/>
    <property type="project" value="UniProtKB-KW"/>
</dbReference>
<keyword evidence="12" id="KW-0902">Two-component regulatory system</keyword>
<dbReference type="RefSeq" id="WP_284238281.1">
    <property type="nucleotide sequence ID" value="NZ_BSSQ01000007.1"/>
</dbReference>
<evidence type="ECO:0000256" key="12">
    <source>
        <dbReference type="ARBA" id="ARBA00023012"/>
    </source>
</evidence>
<keyword evidence="6" id="KW-0808">Transferase</keyword>
<dbReference type="CDD" id="cd06225">
    <property type="entry name" value="HAMP"/>
    <property type="match status" value="1"/>
</dbReference>
<evidence type="ECO:0000256" key="8">
    <source>
        <dbReference type="ARBA" id="ARBA00022741"/>
    </source>
</evidence>
<dbReference type="InterPro" id="IPR004358">
    <property type="entry name" value="Sig_transdc_His_kin-like_C"/>
</dbReference>
<evidence type="ECO:0000256" key="4">
    <source>
        <dbReference type="ARBA" id="ARBA00022475"/>
    </source>
</evidence>
<gene>
    <name evidence="16" type="primary">yesM_4</name>
    <name evidence="16" type="ORF">MU1_18680</name>
</gene>
<name>A0ABQ6GBC6_9BACL</name>
<dbReference type="EC" id="2.7.13.3" evidence="3"/>
<evidence type="ECO:0000256" key="1">
    <source>
        <dbReference type="ARBA" id="ARBA00000085"/>
    </source>
</evidence>
<dbReference type="InterPro" id="IPR033479">
    <property type="entry name" value="dCache_1"/>
</dbReference>
<dbReference type="Gene3D" id="3.30.450.20">
    <property type="entry name" value="PAS domain"/>
    <property type="match status" value="1"/>
</dbReference>
<dbReference type="Pfam" id="PF06580">
    <property type="entry name" value="His_kinase"/>
    <property type="match status" value="1"/>
</dbReference>
<accession>A0ABQ6GBC6</accession>
<dbReference type="PANTHER" id="PTHR34220">
    <property type="entry name" value="SENSOR HISTIDINE KINASE YPDA"/>
    <property type="match status" value="1"/>
</dbReference>
<comment type="caution">
    <text evidence="16">The sequence shown here is derived from an EMBL/GenBank/DDBJ whole genome shotgun (WGS) entry which is preliminary data.</text>
</comment>
<dbReference type="InterPro" id="IPR010559">
    <property type="entry name" value="Sig_transdc_His_kin_internal"/>
</dbReference>
<evidence type="ECO:0000256" key="14">
    <source>
        <dbReference type="SAM" id="Phobius"/>
    </source>
</evidence>
<dbReference type="InterPro" id="IPR036890">
    <property type="entry name" value="HATPase_C_sf"/>
</dbReference>
<dbReference type="Pfam" id="PF02743">
    <property type="entry name" value="dCache_1"/>
    <property type="match status" value="1"/>
</dbReference>
<dbReference type="InterPro" id="IPR003594">
    <property type="entry name" value="HATPase_dom"/>
</dbReference>
<keyword evidence="11 14" id="KW-1133">Transmembrane helix</keyword>
<keyword evidence="5" id="KW-0597">Phosphoprotein</keyword>
<reference evidence="16 17" key="1">
    <citation type="submission" date="2023-03" db="EMBL/GenBank/DDBJ databases">
        <title>Draft genome sequence of the bacteria which degrade cell wall of Tricholomamatutake.</title>
        <authorList>
            <person name="Konishi Y."/>
            <person name="Fukuta Y."/>
            <person name="Shirasaka N."/>
        </authorList>
    </citation>
    <scope>NUCLEOTIDE SEQUENCE [LARGE SCALE GENOMIC DNA]</scope>
    <source>
        <strain evidence="17">mu1</strain>
    </source>
</reference>
<keyword evidence="7 14" id="KW-0812">Transmembrane</keyword>
<dbReference type="InterPro" id="IPR003660">
    <property type="entry name" value="HAMP_dom"/>
</dbReference>
<dbReference type="SUPFAM" id="SSF55874">
    <property type="entry name" value="ATPase domain of HSP90 chaperone/DNA topoisomerase II/histidine kinase"/>
    <property type="match status" value="1"/>
</dbReference>
<evidence type="ECO:0000256" key="5">
    <source>
        <dbReference type="ARBA" id="ARBA00022553"/>
    </source>
</evidence>
<keyword evidence="13 14" id="KW-0472">Membrane</keyword>
<evidence type="ECO:0000256" key="13">
    <source>
        <dbReference type="ARBA" id="ARBA00023136"/>
    </source>
</evidence>
<dbReference type="PANTHER" id="PTHR34220:SF11">
    <property type="entry name" value="SENSOR PROTEIN KINASE HPTS"/>
    <property type="match status" value="1"/>
</dbReference>
<dbReference type="Pfam" id="PF02518">
    <property type="entry name" value="HATPase_c"/>
    <property type="match status" value="1"/>
</dbReference>
<keyword evidence="4" id="KW-1003">Cell membrane</keyword>
<comment type="catalytic activity">
    <reaction evidence="1">
        <text>ATP + protein L-histidine = ADP + protein N-phospho-L-histidine.</text>
        <dbReference type="EC" id="2.7.13.3"/>
    </reaction>
</comment>
<evidence type="ECO:0000313" key="16">
    <source>
        <dbReference type="EMBL" id="GLX67523.1"/>
    </source>
</evidence>